<organism evidence="1 2">
    <name type="scientific">Raoultibacter massiliensis</name>
    <dbReference type="NCBI Taxonomy" id="1852371"/>
    <lineage>
        <taxon>Bacteria</taxon>
        <taxon>Bacillati</taxon>
        <taxon>Actinomycetota</taxon>
        <taxon>Coriobacteriia</taxon>
        <taxon>Eggerthellales</taxon>
        <taxon>Eggerthellaceae</taxon>
        <taxon>Raoultibacter</taxon>
    </lineage>
</organism>
<sequence>MSKNALLFNYEYCTGCHSCEIACRNHLGIGLGKWGIKVCEVQPFRTDDGGRNNMEWIYQPVPTRLCDTCEDLVANGEKPACAHHCLSFCIEYGTPEEMYARASELGSRVSVFLP</sequence>
<reference evidence="1 2" key="1">
    <citation type="submission" date="2024-04" db="EMBL/GenBank/DDBJ databases">
        <title>Human intestinal bacterial collection.</title>
        <authorList>
            <person name="Pauvert C."/>
            <person name="Hitch T.C.A."/>
            <person name="Clavel T."/>
        </authorList>
    </citation>
    <scope>NUCLEOTIDE SEQUENCE [LARGE SCALE GENOMIC DNA]</scope>
    <source>
        <strain evidence="1 2">CLA-KB-H42</strain>
    </source>
</reference>
<comment type="caution">
    <text evidence="1">The sequence shown here is derived from an EMBL/GenBank/DDBJ whole genome shotgun (WGS) entry which is preliminary data.</text>
</comment>
<dbReference type="EMBL" id="JBBNOP010000010">
    <property type="protein sequence ID" value="MEQ3363607.1"/>
    <property type="molecule type" value="Genomic_DNA"/>
</dbReference>
<evidence type="ECO:0000313" key="1">
    <source>
        <dbReference type="EMBL" id="MEQ3363607.1"/>
    </source>
</evidence>
<dbReference type="Gene3D" id="3.30.70.20">
    <property type="match status" value="1"/>
</dbReference>
<keyword evidence="2" id="KW-1185">Reference proteome</keyword>
<dbReference type="SUPFAM" id="SSF54862">
    <property type="entry name" value="4Fe-4S ferredoxins"/>
    <property type="match status" value="1"/>
</dbReference>
<accession>A0ABV1JEV0</accession>
<proteinExistence type="predicted"/>
<protein>
    <submittedName>
        <fullName evidence="1">Oxidoreductase</fullName>
    </submittedName>
</protein>
<dbReference type="RefSeq" id="WP_102373818.1">
    <property type="nucleotide sequence ID" value="NZ_JBBNOP010000010.1"/>
</dbReference>
<name>A0ABV1JEV0_9ACTN</name>
<dbReference type="Proteomes" id="UP001487305">
    <property type="component" value="Unassembled WGS sequence"/>
</dbReference>
<evidence type="ECO:0000313" key="2">
    <source>
        <dbReference type="Proteomes" id="UP001487305"/>
    </source>
</evidence>
<gene>
    <name evidence="1" type="ORF">AAA083_11545</name>
</gene>